<keyword evidence="2" id="KW-1185">Reference proteome</keyword>
<dbReference type="Pfam" id="PF06364">
    <property type="entry name" value="DUF1068"/>
    <property type="match status" value="1"/>
</dbReference>
<feature type="non-terminal residue" evidence="1">
    <location>
        <position position="1"/>
    </location>
</feature>
<reference evidence="1 2" key="1">
    <citation type="submission" date="2019-06" db="EMBL/GenBank/DDBJ databases">
        <title>WGS assembly of Gossypium darwinii.</title>
        <authorList>
            <person name="Chen Z.J."/>
            <person name="Sreedasyam A."/>
            <person name="Ando A."/>
            <person name="Song Q."/>
            <person name="De L."/>
            <person name="Hulse-Kemp A."/>
            <person name="Ding M."/>
            <person name="Ye W."/>
            <person name="Kirkbride R."/>
            <person name="Jenkins J."/>
            <person name="Plott C."/>
            <person name="Lovell J."/>
            <person name="Lin Y.-M."/>
            <person name="Vaughn R."/>
            <person name="Liu B."/>
            <person name="Li W."/>
            <person name="Simpson S."/>
            <person name="Scheffler B."/>
            <person name="Saski C."/>
            <person name="Grover C."/>
            <person name="Hu G."/>
            <person name="Conover J."/>
            <person name="Carlson J."/>
            <person name="Shu S."/>
            <person name="Boston L."/>
            <person name="Williams M."/>
            <person name="Peterson D."/>
            <person name="Mcgee K."/>
            <person name="Jones D."/>
            <person name="Wendel J."/>
            <person name="Stelly D."/>
            <person name="Grimwood J."/>
            <person name="Schmutz J."/>
        </authorList>
    </citation>
    <scope>NUCLEOTIDE SEQUENCE [LARGE SCALE GENOMIC DNA]</scope>
    <source>
        <strain evidence="1">1808015.09</strain>
    </source>
</reference>
<name>A0A5D2CG18_GOSDA</name>
<dbReference type="Proteomes" id="UP000323506">
    <property type="component" value="Chromosome D05"/>
</dbReference>
<dbReference type="PANTHER" id="PTHR32254">
    <property type="entry name" value="EXPRESSED PROTEIN"/>
    <property type="match status" value="1"/>
</dbReference>
<protein>
    <submittedName>
        <fullName evidence="1">Uncharacterized protein</fullName>
    </submittedName>
</protein>
<dbReference type="EMBL" id="CM017705">
    <property type="protein sequence ID" value="TYG67163.1"/>
    <property type="molecule type" value="Genomic_DNA"/>
</dbReference>
<gene>
    <name evidence="1" type="ORF">ES288_D05G056100v1</name>
</gene>
<organism evidence="1 2">
    <name type="scientific">Gossypium darwinii</name>
    <name type="common">Darwin's cotton</name>
    <name type="synonym">Gossypium barbadense var. darwinii</name>
    <dbReference type="NCBI Taxonomy" id="34276"/>
    <lineage>
        <taxon>Eukaryota</taxon>
        <taxon>Viridiplantae</taxon>
        <taxon>Streptophyta</taxon>
        <taxon>Embryophyta</taxon>
        <taxon>Tracheophyta</taxon>
        <taxon>Spermatophyta</taxon>
        <taxon>Magnoliopsida</taxon>
        <taxon>eudicotyledons</taxon>
        <taxon>Gunneridae</taxon>
        <taxon>Pentapetalae</taxon>
        <taxon>rosids</taxon>
        <taxon>malvids</taxon>
        <taxon>Malvales</taxon>
        <taxon>Malvaceae</taxon>
        <taxon>Malvoideae</taxon>
        <taxon>Gossypium</taxon>
    </lineage>
</organism>
<evidence type="ECO:0000313" key="1">
    <source>
        <dbReference type="EMBL" id="TYG67163.1"/>
    </source>
</evidence>
<proteinExistence type="predicted"/>
<sequence length="133" mass="15336">RFKKTLRFADSKFSCPPCICDCPPPFSLVKIAPYCGRNDPDLKQEMEKQFVDLLTEELELQEAVAEEHARHMNITFGEAKWVASQYQREAEKCIAATETCEGAREKAEALLIKERKLTTTREHRAREMGWEGE</sequence>
<accession>A0A5D2CG18</accession>
<dbReference type="AlphaFoldDB" id="A0A5D2CG18"/>
<dbReference type="PANTHER" id="PTHR32254:SF3">
    <property type="entry name" value="EXPRESSED PROTEIN-RELATED"/>
    <property type="match status" value="1"/>
</dbReference>
<dbReference type="InterPro" id="IPR010471">
    <property type="entry name" value="DUF1068"/>
</dbReference>
<evidence type="ECO:0000313" key="2">
    <source>
        <dbReference type="Proteomes" id="UP000323506"/>
    </source>
</evidence>